<proteinExistence type="inferred from homology"/>
<dbReference type="PROSITE" id="PS00972">
    <property type="entry name" value="USP_1"/>
    <property type="match status" value="1"/>
</dbReference>
<name>A0A9N8W0B8_9GLOM</name>
<keyword evidence="1" id="KW-0833">Ubl conjugation pathway</keyword>
<dbReference type="GO" id="GO:0006508">
    <property type="term" value="P:proteolysis"/>
    <property type="evidence" value="ECO:0007669"/>
    <property type="project" value="UniProtKB-KW"/>
</dbReference>
<dbReference type="InterPro" id="IPR018200">
    <property type="entry name" value="USP_CS"/>
</dbReference>
<organism evidence="3 4">
    <name type="scientific">Cetraspora pellucida</name>
    <dbReference type="NCBI Taxonomy" id="1433469"/>
    <lineage>
        <taxon>Eukaryota</taxon>
        <taxon>Fungi</taxon>
        <taxon>Fungi incertae sedis</taxon>
        <taxon>Mucoromycota</taxon>
        <taxon>Glomeromycotina</taxon>
        <taxon>Glomeromycetes</taxon>
        <taxon>Diversisporales</taxon>
        <taxon>Gigasporaceae</taxon>
        <taxon>Cetraspora</taxon>
    </lineage>
</organism>
<dbReference type="GO" id="GO:0016579">
    <property type="term" value="P:protein deubiquitination"/>
    <property type="evidence" value="ECO:0007669"/>
    <property type="project" value="InterPro"/>
</dbReference>
<dbReference type="AlphaFoldDB" id="A0A9N8W0B8"/>
<dbReference type="InterPro" id="IPR038765">
    <property type="entry name" value="Papain-like_cys_pep_sf"/>
</dbReference>
<feature type="domain" description="USP" evidence="2">
    <location>
        <begin position="449"/>
        <end position="768"/>
    </location>
</feature>
<dbReference type="PANTHER" id="PTHR24006">
    <property type="entry name" value="UBIQUITIN CARBOXYL-TERMINAL HYDROLASE"/>
    <property type="match status" value="1"/>
</dbReference>
<dbReference type="EC" id="3.4.19.12" evidence="1"/>
<accession>A0A9N8W0B8</accession>
<dbReference type="InterPro" id="IPR050164">
    <property type="entry name" value="Peptidase_C19"/>
</dbReference>
<dbReference type="Pfam" id="PF00443">
    <property type="entry name" value="UCH"/>
    <property type="match status" value="1"/>
</dbReference>
<dbReference type="InterPro" id="IPR028889">
    <property type="entry name" value="USP"/>
</dbReference>
<dbReference type="Proteomes" id="UP000789759">
    <property type="component" value="Unassembled WGS sequence"/>
</dbReference>
<evidence type="ECO:0000313" key="3">
    <source>
        <dbReference type="EMBL" id="CAG8466667.1"/>
    </source>
</evidence>
<keyword evidence="4" id="KW-1185">Reference proteome</keyword>
<dbReference type="Pfam" id="PF21246">
    <property type="entry name" value="Usp38-like_N"/>
    <property type="match status" value="1"/>
</dbReference>
<dbReference type="PROSITE" id="PS00973">
    <property type="entry name" value="USP_2"/>
    <property type="match status" value="1"/>
</dbReference>
<keyword evidence="1" id="KW-0378">Hydrolase</keyword>
<keyword evidence="1" id="KW-0788">Thiol protease</keyword>
<dbReference type="GO" id="GO:0005829">
    <property type="term" value="C:cytosol"/>
    <property type="evidence" value="ECO:0007669"/>
    <property type="project" value="TreeGrafter"/>
</dbReference>
<evidence type="ECO:0000313" key="4">
    <source>
        <dbReference type="Proteomes" id="UP000789759"/>
    </source>
</evidence>
<comment type="caution">
    <text evidence="3">The sequence shown here is derived from an EMBL/GenBank/DDBJ whole genome shotgun (WGS) entry which is preliminary data.</text>
</comment>
<dbReference type="EMBL" id="CAJVQA010000291">
    <property type="protein sequence ID" value="CAG8466667.1"/>
    <property type="molecule type" value="Genomic_DNA"/>
</dbReference>
<dbReference type="PROSITE" id="PS50235">
    <property type="entry name" value="USP_3"/>
    <property type="match status" value="1"/>
</dbReference>
<dbReference type="InterPro" id="IPR049407">
    <property type="entry name" value="Usp38-like_N"/>
</dbReference>
<reference evidence="3" key="1">
    <citation type="submission" date="2021-06" db="EMBL/GenBank/DDBJ databases">
        <authorList>
            <person name="Kallberg Y."/>
            <person name="Tangrot J."/>
            <person name="Rosling A."/>
        </authorList>
    </citation>
    <scope>NUCLEOTIDE SEQUENCE</scope>
    <source>
        <strain evidence="3">FL966</strain>
    </source>
</reference>
<dbReference type="OrthoDB" id="420187at2759"/>
<evidence type="ECO:0000259" key="2">
    <source>
        <dbReference type="PROSITE" id="PS50235"/>
    </source>
</evidence>
<dbReference type="GO" id="GO:0005634">
    <property type="term" value="C:nucleus"/>
    <property type="evidence" value="ECO:0007669"/>
    <property type="project" value="TreeGrafter"/>
</dbReference>
<keyword evidence="1" id="KW-0645">Protease</keyword>
<dbReference type="GO" id="GO:0004843">
    <property type="term" value="F:cysteine-type deubiquitinase activity"/>
    <property type="evidence" value="ECO:0007669"/>
    <property type="project" value="UniProtKB-UniRule"/>
</dbReference>
<dbReference type="InterPro" id="IPR001394">
    <property type="entry name" value="Peptidase_C19_UCH"/>
</dbReference>
<dbReference type="SUPFAM" id="SSF54001">
    <property type="entry name" value="Cysteine proteinases"/>
    <property type="match status" value="1"/>
</dbReference>
<gene>
    <name evidence="3" type="ORF">CPELLU_LOCUS875</name>
</gene>
<dbReference type="PANTHER" id="PTHR24006:SF908">
    <property type="entry name" value="DEUBIQUITINATING APOPTOTIC INHIBITOR, ISOFORM A"/>
    <property type="match status" value="1"/>
</dbReference>
<comment type="similarity">
    <text evidence="1">Belongs to the peptidase C19 family.</text>
</comment>
<sequence>MEQIQKILHLLLESNLNEGLKKAIVEKLSSEPDHKMPEIPENIWKNLCNFLYDLLSEKPTRIHAEVGENVLAWVARTQPQIYMEYFNSDDLKHNLERVGANVPEVYKHLRATTKVIKYKAEIADDQYIGCIENDCQLLQKCAEKYFVQWKGRFDLQSLFILMFCDLPKTIPSDRNMVIQLLIHTLSLVPNESIDGTNREYVEKSVHLIESLWKESEELINFTIREIFIRLSALSSHSFAIALLISKIPLDHLSVISPYIQKNFREDISRFELSIRHMIEMIPHPFAKNIGHWIVGLMKALETVKGHDLLIRITRNNITKVFNYLRDKKSREEALLVVEYMLLGYQIAPDVFKLVVPMYSEMLEIISLERDQVKELRKLSSIAQCLMTRFPTNQNQYTPIKQKLESLEMPKLDSSEIRTILQDHNWHKDIKITESTYKPIEKSEKSRKRIGLQNLGNTCFMNSVLQALFNSLEFRNRIINASTNKSKTSTFHQLNVCFGAMACLTQSYVSPSALLETFPRWINNGRQQDCHEFLKQFNQFVSNKRPRLEIDNQSTSQINYNELPISTFGGTLENTIKCLSYFHDLTLSLKVENESDKLSLDAMLLEFFTPEELNEDNQYFCDKCNGLQDAVKTTRIIVPPRYLILSLNRFEYDTRYARRIKIMTPVMLRDTLSLKYFPDTNEHSSKNESNHTNGLHHPMNGTVDLKTNGNGNYYYDTDSDMDSETGNAEYDLSAIVVHSGTSAEYGHYYTYAKDEGMGKSRTSPEFSTS</sequence>
<protein>
    <recommendedName>
        <fullName evidence="1">Ubiquitin carboxyl-terminal hydrolase</fullName>
        <ecNumber evidence="1">3.4.19.12</ecNumber>
    </recommendedName>
</protein>
<evidence type="ECO:0000256" key="1">
    <source>
        <dbReference type="RuleBase" id="RU366025"/>
    </source>
</evidence>
<comment type="catalytic activity">
    <reaction evidence="1">
        <text>Thiol-dependent hydrolysis of ester, thioester, amide, peptide and isopeptide bonds formed by the C-terminal Gly of ubiquitin (a 76-residue protein attached to proteins as an intracellular targeting signal).</text>
        <dbReference type="EC" id="3.4.19.12"/>
    </reaction>
</comment>
<dbReference type="Gene3D" id="3.90.70.10">
    <property type="entry name" value="Cysteine proteinases"/>
    <property type="match status" value="1"/>
</dbReference>